<dbReference type="Proteomes" id="UP000310477">
    <property type="component" value="Unassembled WGS sequence"/>
</dbReference>
<accession>A0A4U1BZ78</accession>
<reference evidence="1 2" key="1">
    <citation type="submission" date="2019-04" db="EMBL/GenBank/DDBJ databases">
        <title>Pedobacter sp. AR-2-6 sp. nov., isolated from Arctic soil.</title>
        <authorList>
            <person name="Dahal R.H."/>
            <person name="Kim D.-U."/>
        </authorList>
    </citation>
    <scope>NUCLEOTIDE SEQUENCE [LARGE SCALE GENOMIC DNA]</scope>
    <source>
        <strain evidence="1 2">AR-2-6</strain>
    </source>
</reference>
<evidence type="ECO:0000313" key="1">
    <source>
        <dbReference type="EMBL" id="TKB98472.1"/>
    </source>
</evidence>
<name>A0A4U1BZ78_9SPHI</name>
<dbReference type="EMBL" id="SWBO01000008">
    <property type="protein sequence ID" value="TKB98472.1"/>
    <property type="molecule type" value="Genomic_DNA"/>
</dbReference>
<proteinExistence type="predicted"/>
<protein>
    <recommendedName>
        <fullName evidence="3">CHAT domain-containing protein</fullName>
    </recommendedName>
</protein>
<keyword evidence="2" id="KW-1185">Reference proteome</keyword>
<gene>
    <name evidence="1" type="ORF">FA045_14255</name>
</gene>
<dbReference type="RefSeq" id="WP_136877749.1">
    <property type="nucleotide sequence ID" value="NZ_SWBO01000008.1"/>
</dbReference>
<dbReference type="AlphaFoldDB" id="A0A4U1BZ78"/>
<sequence>MVSFSEIYKLSRELMVNNPEFLHFSGHGDANGIVMEDHSGLTCYVTIDALDQLLTNNRSVKCIVLNSCYSSDQAKALSSKGIYVLGNSDSLPSNVAEEFSVGFYQAIVERKEVYHAFGNGTAHSRLATGFEEQMLMKLWFNGELV</sequence>
<dbReference type="OrthoDB" id="149072at2"/>
<organism evidence="1 2">
    <name type="scientific">Pedobacter cryotolerans</name>
    <dbReference type="NCBI Taxonomy" id="2571270"/>
    <lineage>
        <taxon>Bacteria</taxon>
        <taxon>Pseudomonadati</taxon>
        <taxon>Bacteroidota</taxon>
        <taxon>Sphingobacteriia</taxon>
        <taxon>Sphingobacteriales</taxon>
        <taxon>Sphingobacteriaceae</taxon>
        <taxon>Pedobacter</taxon>
    </lineage>
</organism>
<evidence type="ECO:0008006" key="3">
    <source>
        <dbReference type="Google" id="ProtNLM"/>
    </source>
</evidence>
<evidence type="ECO:0000313" key="2">
    <source>
        <dbReference type="Proteomes" id="UP000310477"/>
    </source>
</evidence>
<comment type="caution">
    <text evidence="1">The sequence shown here is derived from an EMBL/GenBank/DDBJ whole genome shotgun (WGS) entry which is preliminary data.</text>
</comment>